<proteinExistence type="predicted"/>
<dbReference type="EMBL" id="SGKU01000054">
    <property type="protein sequence ID" value="NFA43941.1"/>
    <property type="molecule type" value="Genomic_DNA"/>
</dbReference>
<organism evidence="1 2">
    <name type="scientific">Clostridium botulinum</name>
    <dbReference type="NCBI Taxonomy" id="1491"/>
    <lineage>
        <taxon>Bacteria</taxon>
        <taxon>Bacillati</taxon>
        <taxon>Bacillota</taxon>
        <taxon>Clostridia</taxon>
        <taxon>Eubacteriales</taxon>
        <taxon>Clostridiaceae</taxon>
        <taxon>Clostridium</taxon>
    </lineage>
</organism>
<evidence type="ECO:0000313" key="1">
    <source>
        <dbReference type="EMBL" id="NFA43941.1"/>
    </source>
</evidence>
<protein>
    <submittedName>
        <fullName evidence="1">Amino acid transporter</fullName>
    </submittedName>
</protein>
<gene>
    <name evidence="1" type="ORF">EXM65_15535</name>
</gene>
<accession>A0A6M0SRL4</accession>
<sequence length="45" mass="5634">MNKYQKVWHKRTKLIQGKVNGLYNYRDCKKMARIRSIYDFYRLCC</sequence>
<dbReference type="AlphaFoldDB" id="A0A6M0SRL4"/>
<comment type="caution">
    <text evidence="1">The sequence shown here is derived from an EMBL/GenBank/DDBJ whole genome shotgun (WGS) entry which is preliminary data.</text>
</comment>
<dbReference type="Proteomes" id="UP000472355">
    <property type="component" value="Unassembled WGS sequence"/>
</dbReference>
<evidence type="ECO:0000313" key="2">
    <source>
        <dbReference type="Proteomes" id="UP000472355"/>
    </source>
</evidence>
<name>A0A6M0SRL4_CLOBO</name>
<reference evidence="1 2" key="1">
    <citation type="submission" date="2019-02" db="EMBL/GenBank/DDBJ databases">
        <title>Genome sequencing of Clostridium botulinum clinical isolates.</title>
        <authorList>
            <person name="Brunt J."/>
            <person name="Van Vliet A.H.M."/>
            <person name="Stringer S.C."/>
            <person name="Grant K.A."/>
            <person name="Carter A.C."/>
            <person name="Peck M.W."/>
        </authorList>
    </citation>
    <scope>NUCLEOTIDE SEQUENCE [LARGE SCALE GENOMIC DNA]</scope>
    <source>
        <strain evidence="1 2">H113700579</strain>
    </source>
</reference>